<gene>
    <name evidence="2" type="ORF">HRJ53_29470</name>
</gene>
<accession>A0A7V8NXU5</accession>
<evidence type="ECO:0000313" key="2">
    <source>
        <dbReference type="EMBL" id="MBA0089140.1"/>
    </source>
</evidence>
<organism evidence="2 3">
    <name type="scientific">Candidatus Acidiferrum panamense</name>
    <dbReference type="NCBI Taxonomy" id="2741543"/>
    <lineage>
        <taxon>Bacteria</taxon>
        <taxon>Pseudomonadati</taxon>
        <taxon>Acidobacteriota</taxon>
        <taxon>Terriglobia</taxon>
        <taxon>Candidatus Acidiferrales</taxon>
        <taxon>Candidatus Acidiferrum</taxon>
    </lineage>
</organism>
<feature type="region of interest" description="Disordered" evidence="1">
    <location>
        <begin position="128"/>
        <end position="160"/>
    </location>
</feature>
<proteinExistence type="predicted"/>
<reference evidence="2" key="1">
    <citation type="submission" date="2020-06" db="EMBL/GenBank/DDBJ databases">
        <title>Legume-microbial interactions unlock mineral nutrients during tropical forest succession.</title>
        <authorList>
            <person name="Epihov D.Z."/>
        </authorList>
    </citation>
    <scope>NUCLEOTIDE SEQUENCE [LARGE SCALE GENOMIC DNA]</scope>
    <source>
        <strain evidence="2">Pan2503</strain>
    </source>
</reference>
<dbReference type="Proteomes" id="UP000567293">
    <property type="component" value="Unassembled WGS sequence"/>
</dbReference>
<evidence type="ECO:0000256" key="1">
    <source>
        <dbReference type="SAM" id="MobiDB-lite"/>
    </source>
</evidence>
<evidence type="ECO:0008006" key="4">
    <source>
        <dbReference type="Google" id="ProtNLM"/>
    </source>
</evidence>
<name>A0A7V8NXU5_9BACT</name>
<protein>
    <recommendedName>
        <fullName evidence="4">DUF1376 domain-containing protein</fullName>
    </recommendedName>
</protein>
<evidence type="ECO:0000313" key="3">
    <source>
        <dbReference type="Proteomes" id="UP000567293"/>
    </source>
</evidence>
<comment type="caution">
    <text evidence="2">The sequence shown here is derived from an EMBL/GenBank/DDBJ whole genome shotgun (WGS) entry which is preliminary data.</text>
</comment>
<keyword evidence="3" id="KW-1185">Reference proteome</keyword>
<dbReference type="EMBL" id="JACDQQ010002856">
    <property type="protein sequence ID" value="MBA0089140.1"/>
    <property type="molecule type" value="Genomic_DNA"/>
</dbReference>
<feature type="region of interest" description="Disordered" evidence="1">
    <location>
        <begin position="239"/>
        <end position="272"/>
    </location>
</feature>
<dbReference type="AlphaFoldDB" id="A0A7V8NXU5"/>
<sequence>MNKPPAFQFYAKDWRSSRTVQLMSMEDRGVYIDLLCAAWNSDEPGTLVLPVAGFNPRTVRSFLLRWPKTFLYSGCESDPNLTPTEAERRLKSNRKHAELGLKFTNPKLHQQWVETLQYSQQKSLAGKLGNEARWGKPSQMRSQEDRSSPASASASAYTQDHMIRESVKGKRHSLSRAPAVQFDLDPDMIAHAVNAGIRDVPEQWQCFVDYNASHGKVIADPAAAWRIWIARAVQYKRTNGDPGPSLQESIEQFEKETGLDVYTGRPKPAKPH</sequence>